<dbReference type="EMBL" id="CP023695">
    <property type="protein sequence ID" value="QEV16177.1"/>
    <property type="molecule type" value="Genomic_DNA"/>
</dbReference>
<gene>
    <name evidence="3" type="ORF">CP975_00360</name>
</gene>
<protein>
    <recommendedName>
        <fullName evidence="2">Beta-ketoacyl synthase-like N-terminal domain-containing protein</fullName>
    </recommendedName>
</protein>
<dbReference type="PANTHER" id="PTHR11712">
    <property type="entry name" value="POLYKETIDE SYNTHASE-RELATED"/>
    <property type="match status" value="1"/>
</dbReference>
<reference evidence="3 4" key="1">
    <citation type="submission" date="2017-09" db="EMBL/GenBank/DDBJ databases">
        <authorList>
            <person name="Lee N."/>
            <person name="Cho B.-K."/>
        </authorList>
    </citation>
    <scope>NUCLEOTIDE SEQUENCE [LARGE SCALE GENOMIC DNA]</scope>
    <source>
        <strain evidence="3 4">ATCC 12461</strain>
    </source>
</reference>
<organism evidence="3 4">
    <name type="scientific">Streptomyces alboniger</name>
    <dbReference type="NCBI Taxonomy" id="132473"/>
    <lineage>
        <taxon>Bacteria</taxon>
        <taxon>Bacillati</taxon>
        <taxon>Actinomycetota</taxon>
        <taxon>Actinomycetes</taxon>
        <taxon>Kitasatosporales</taxon>
        <taxon>Streptomycetaceae</taxon>
        <taxon>Streptomyces</taxon>
        <taxon>Streptomyces aurantiacus group</taxon>
    </lineage>
</organism>
<dbReference type="RefSeq" id="WP_055535695.1">
    <property type="nucleotide sequence ID" value="NZ_CP023695.1"/>
</dbReference>
<evidence type="ECO:0000256" key="1">
    <source>
        <dbReference type="ARBA" id="ARBA00022679"/>
    </source>
</evidence>
<accession>A0A5J6HG57</accession>
<dbReference type="PANTHER" id="PTHR11712:SF336">
    <property type="entry name" value="3-OXOACYL-[ACYL-CARRIER-PROTEIN] SYNTHASE, MITOCHONDRIAL"/>
    <property type="match status" value="1"/>
</dbReference>
<keyword evidence="1" id="KW-0808">Transferase</keyword>
<name>A0A5J6HG57_STRAD</name>
<evidence type="ECO:0000313" key="3">
    <source>
        <dbReference type="EMBL" id="QEV16177.1"/>
    </source>
</evidence>
<dbReference type="InterPro" id="IPR016039">
    <property type="entry name" value="Thiolase-like"/>
</dbReference>
<dbReference type="InterPro" id="IPR014030">
    <property type="entry name" value="Ketoacyl_synth_N"/>
</dbReference>
<dbReference type="Gene3D" id="3.40.47.10">
    <property type="match status" value="1"/>
</dbReference>
<dbReference type="GO" id="GO:0006633">
    <property type="term" value="P:fatty acid biosynthetic process"/>
    <property type="evidence" value="ECO:0007669"/>
    <property type="project" value="TreeGrafter"/>
</dbReference>
<keyword evidence="4" id="KW-1185">Reference proteome</keyword>
<proteinExistence type="predicted"/>
<dbReference type="KEGG" id="salw:CP975_00360"/>
<dbReference type="InterPro" id="IPR000794">
    <property type="entry name" value="Beta-ketoacyl_synthase"/>
</dbReference>
<evidence type="ECO:0000313" key="4">
    <source>
        <dbReference type="Proteomes" id="UP000326553"/>
    </source>
</evidence>
<dbReference type="GO" id="GO:0004315">
    <property type="term" value="F:3-oxoacyl-[acyl-carrier-protein] synthase activity"/>
    <property type="evidence" value="ECO:0007669"/>
    <property type="project" value="TreeGrafter"/>
</dbReference>
<sequence>MHIVISGQGTIWPDPLPKAHPAPSAPAFTAACFDGQALLGRKTAQYNHRSAQLAMAACGQALNDAGWQVNQDSRERIGVTLGTAAGSITGMAEFGMDTFTQPRPQMVAAAKTSHCVLSAPAGATAIAYGLRGANATVAAGPASGLAVLRHAMIMLRAQHTDAMLAAASEEYTPPTSWVAQAARGPQVQGEGAAAFLMESSHQARAAGRTAHAVLAAVDVRAVAGFGAGQFTRALTRTLARAGVSAPEVAAVAFRHTGVAAVDEAQRSQLAHALPKAAHTNDEERMGDCYSAHALLQLARLLDQTRLPAVIVAADPDGLLAIAVLTGCAPVSRTPHAAHRTGRDRAR</sequence>
<dbReference type="Proteomes" id="UP000326553">
    <property type="component" value="Chromosome"/>
</dbReference>
<dbReference type="AlphaFoldDB" id="A0A5J6HG57"/>
<dbReference type="SUPFAM" id="SSF53901">
    <property type="entry name" value="Thiolase-like"/>
    <property type="match status" value="2"/>
</dbReference>
<feature type="domain" description="Beta-ketoacyl synthase-like N-terminal" evidence="2">
    <location>
        <begin position="33"/>
        <end position="184"/>
    </location>
</feature>
<dbReference type="GO" id="GO:0005829">
    <property type="term" value="C:cytosol"/>
    <property type="evidence" value="ECO:0007669"/>
    <property type="project" value="TreeGrafter"/>
</dbReference>
<dbReference type="OrthoDB" id="7061549at2"/>
<evidence type="ECO:0000259" key="2">
    <source>
        <dbReference type="Pfam" id="PF00109"/>
    </source>
</evidence>
<dbReference type="Pfam" id="PF00109">
    <property type="entry name" value="ketoacyl-synt"/>
    <property type="match status" value="1"/>
</dbReference>